<dbReference type="AlphaFoldDB" id="A0A081ANP3"/>
<comment type="caution">
    <text evidence="1">The sequence shown here is derived from an EMBL/GenBank/DDBJ whole genome shotgun (WGS) entry which is preliminary data.</text>
</comment>
<accession>A0A081ANP3</accession>
<protein>
    <submittedName>
        <fullName evidence="1">Uncharacterized protein</fullName>
    </submittedName>
</protein>
<evidence type="ECO:0000313" key="1">
    <source>
        <dbReference type="EMBL" id="ETO80504.1"/>
    </source>
</evidence>
<dbReference type="Proteomes" id="UP000028582">
    <property type="component" value="Unassembled WGS sequence"/>
</dbReference>
<dbReference type="EMBL" id="ANJA01000985">
    <property type="protein sequence ID" value="ETO80504.1"/>
    <property type="molecule type" value="Genomic_DNA"/>
</dbReference>
<gene>
    <name evidence="1" type="ORF">F444_05013</name>
</gene>
<proteinExistence type="predicted"/>
<organism evidence="1 2">
    <name type="scientific">Phytophthora nicotianae P1976</name>
    <dbReference type="NCBI Taxonomy" id="1317066"/>
    <lineage>
        <taxon>Eukaryota</taxon>
        <taxon>Sar</taxon>
        <taxon>Stramenopiles</taxon>
        <taxon>Oomycota</taxon>
        <taxon>Peronosporomycetes</taxon>
        <taxon>Peronosporales</taxon>
        <taxon>Peronosporaceae</taxon>
        <taxon>Phytophthora</taxon>
    </lineage>
</organism>
<evidence type="ECO:0000313" key="2">
    <source>
        <dbReference type="Proteomes" id="UP000028582"/>
    </source>
</evidence>
<name>A0A081ANP3_PHYNI</name>
<sequence>MAPGVEVKALLLIRTRSVLLCFKRDAGIITHLREGFYGKE</sequence>
<reference evidence="1 2" key="1">
    <citation type="submission" date="2013-11" db="EMBL/GenBank/DDBJ databases">
        <title>The Genome Sequence of Phytophthora parasitica P1976.</title>
        <authorList>
            <consortium name="The Broad Institute Genomics Platform"/>
            <person name="Russ C."/>
            <person name="Tyler B."/>
            <person name="Panabieres F."/>
            <person name="Shan W."/>
            <person name="Tripathy S."/>
            <person name="Grunwald N."/>
            <person name="Machado M."/>
            <person name="Johnson C.S."/>
            <person name="Walker B."/>
            <person name="Young S."/>
            <person name="Zeng Q."/>
            <person name="Gargeya S."/>
            <person name="Fitzgerald M."/>
            <person name="Haas B."/>
            <person name="Abouelleil A."/>
            <person name="Allen A.W."/>
            <person name="Alvarado L."/>
            <person name="Arachchi H.M."/>
            <person name="Berlin A.M."/>
            <person name="Chapman S.B."/>
            <person name="Gainer-Dewar J."/>
            <person name="Goldberg J."/>
            <person name="Griggs A."/>
            <person name="Gujja S."/>
            <person name="Hansen M."/>
            <person name="Howarth C."/>
            <person name="Imamovic A."/>
            <person name="Ireland A."/>
            <person name="Larimer J."/>
            <person name="McCowan C."/>
            <person name="Murphy C."/>
            <person name="Pearson M."/>
            <person name="Poon T.W."/>
            <person name="Priest M."/>
            <person name="Roberts A."/>
            <person name="Saif S."/>
            <person name="Shea T."/>
            <person name="Sisk P."/>
            <person name="Sykes S."/>
            <person name="Wortman J."/>
            <person name="Nusbaum C."/>
            <person name="Birren B."/>
        </authorList>
    </citation>
    <scope>NUCLEOTIDE SEQUENCE [LARGE SCALE GENOMIC DNA]</scope>
    <source>
        <strain evidence="1 2">P1976</strain>
    </source>
</reference>